<protein>
    <submittedName>
        <fullName evidence="1">Uncharacterized protein</fullName>
    </submittedName>
</protein>
<organism evidence="1">
    <name type="scientific">Myoviridae sp. ctakU3</name>
    <dbReference type="NCBI Taxonomy" id="2825135"/>
    <lineage>
        <taxon>Viruses</taxon>
        <taxon>Duplodnaviria</taxon>
        <taxon>Heunggongvirae</taxon>
        <taxon>Uroviricota</taxon>
        <taxon>Caudoviricetes</taxon>
    </lineage>
</organism>
<dbReference type="EMBL" id="BK015306">
    <property type="protein sequence ID" value="DAE00643.1"/>
    <property type="molecule type" value="Genomic_DNA"/>
</dbReference>
<name>A0A8S5P2F3_9CAUD</name>
<accession>A0A8S5P2F3</accession>
<proteinExistence type="predicted"/>
<reference evidence="1" key="1">
    <citation type="journal article" date="2021" name="Proc. Natl. Acad. Sci. U.S.A.">
        <title>A Catalog of Tens of Thousands of Viruses from Human Metagenomes Reveals Hidden Associations with Chronic Diseases.</title>
        <authorList>
            <person name="Tisza M.J."/>
            <person name="Buck C.B."/>
        </authorList>
    </citation>
    <scope>NUCLEOTIDE SEQUENCE</scope>
    <source>
        <strain evidence="1">CtakU3</strain>
    </source>
</reference>
<sequence>MKDLRKTKYRFLIITAFLKVARDQLEAHGDEYKDNEAFMYLINNLRDSDWNTAEILEKMGTLDEKLLFVMENVDFVVNSSN</sequence>
<evidence type="ECO:0000313" key="1">
    <source>
        <dbReference type="EMBL" id="DAE00643.1"/>
    </source>
</evidence>